<protein>
    <submittedName>
        <fullName evidence="1">Uncharacterized protein</fullName>
    </submittedName>
</protein>
<organism evidence="1 2">
    <name type="scientific">Propionicimonas paludicola</name>
    <dbReference type="NCBI Taxonomy" id="185243"/>
    <lineage>
        <taxon>Bacteria</taxon>
        <taxon>Bacillati</taxon>
        <taxon>Actinomycetota</taxon>
        <taxon>Actinomycetes</taxon>
        <taxon>Propionibacteriales</taxon>
        <taxon>Nocardioidaceae</taxon>
        <taxon>Propionicimonas</taxon>
    </lineage>
</organism>
<accession>A0A2A9CRQ5</accession>
<gene>
    <name evidence="1" type="ORF">ATK74_0826</name>
</gene>
<dbReference type="RefSeq" id="WP_098459847.1">
    <property type="nucleotide sequence ID" value="NZ_PDJC01000001.1"/>
</dbReference>
<comment type="caution">
    <text evidence="1">The sequence shown here is derived from an EMBL/GenBank/DDBJ whole genome shotgun (WGS) entry which is preliminary data.</text>
</comment>
<dbReference type="AlphaFoldDB" id="A0A2A9CRQ5"/>
<sequence>MAERSSDLPEFEAAPSVRIDQAMPEKGSIVVLSDAAFRLMIESICYCGRNETNGFLPATWLRKNGRPKAIAELVAQGHLAEVDNATYQLPDYLRWNRAASEINAYRQSKSEGGSKGAHMRWHEAARKKVKDCAYCYPDTQAASNG</sequence>
<proteinExistence type="predicted"/>
<keyword evidence="2" id="KW-1185">Reference proteome</keyword>
<evidence type="ECO:0000313" key="1">
    <source>
        <dbReference type="EMBL" id="PFG16292.1"/>
    </source>
</evidence>
<evidence type="ECO:0000313" key="2">
    <source>
        <dbReference type="Proteomes" id="UP000226079"/>
    </source>
</evidence>
<name>A0A2A9CRQ5_9ACTN</name>
<dbReference type="EMBL" id="PDJC01000001">
    <property type="protein sequence ID" value="PFG16292.1"/>
    <property type="molecule type" value="Genomic_DNA"/>
</dbReference>
<dbReference type="Proteomes" id="UP000226079">
    <property type="component" value="Unassembled WGS sequence"/>
</dbReference>
<dbReference type="OrthoDB" id="3831516at2"/>
<reference evidence="1 2" key="1">
    <citation type="submission" date="2017-10" db="EMBL/GenBank/DDBJ databases">
        <title>Sequencing the genomes of 1000 actinobacteria strains.</title>
        <authorList>
            <person name="Klenk H.-P."/>
        </authorList>
    </citation>
    <scope>NUCLEOTIDE SEQUENCE [LARGE SCALE GENOMIC DNA]</scope>
    <source>
        <strain evidence="1 2">DSM 15597</strain>
    </source>
</reference>